<feature type="domain" description="TadE-like" evidence="2">
    <location>
        <begin position="16"/>
        <end position="57"/>
    </location>
</feature>
<accession>A0A426U0G5</accession>
<evidence type="ECO:0000259" key="2">
    <source>
        <dbReference type="Pfam" id="PF07811"/>
    </source>
</evidence>
<sequence length="143" mass="15530">METTPQQQRVAQRATGQSLVEFAMVIGILLMLIFALVNIGQLLLANYTVNQAARAAAHQAAISGAQQSAVDGAASLVMDAGVGTSFRQTQVEMVCGGACRRYDQVTIRVRFEEQFWAQLPLFDRFAVEAVATRALELDRQGTP</sequence>
<dbReference type="EMBL" id="RSAS01000407">
    <property type="protein sequence ID" value="RRR72172.1"/>
    <property type="molecule type" value="Genomic_DNA"/>
</dbReference>
<reference evidence="3 4" key="1">
    <citation type="submission" date="2018-12" db="EMBL/GenBank/DDBJ databases">
        <title>Genome Sequence of Candidatus Viridilinea halotolerans isolated from saline sulfide-rich spring.</title>
        <authorList>
            <person name="Grouzdev D.S."/>
            <person name="Burganskaya E.I."/>
            <person name="Krutkina M.S."/>
            <person name="Sukhacheva M.V."/>
            <person name="Gorlenko V.M."/>
        </authorList>
    </citation>
    <scope>NUCLEOTIDE SEQUENCE [LARGE SCALE GENOMIC DNA]</scope>
    <source>
        <strain evidence="3">Chok-6</strain>
    </source>
</reference>
<proteinExistence type="predicted"/>
<protein>
    <submittedName>
        <fullName evidence="3">Pilus assembly protein</fullName>
    </submittedName>
</protein>
<evidence type="ECO:0000313" key="4">
    <source>
        <dbReference type="Proteomes" id="UP000280307"/>
    </source>
</evidence>
<name>A0A426U0G5_9CHLR</name>
<organism evidence="3 4">
    <name type="scientific">Candidatus Viridilinea halotolerans</name>
    <dbReference type="NCBI Taxonomy" id="2491704"/>
    <lineage>
        <taxon>Bacteria</taxon>
        <taxon>Bacillati</taxon>
        <taxon>Chloroflexota</taxon>
        <taxon>Chloroflexia</taxon>
        <taxon>Chloroflexales</taxon>
        <taxon>Chloroflexineae</taxon>
        <taxon>Oscillochloridaceae</taxon>
        <taxon>Candidatus Viridilinea</taxon>
    </lineage>
</organism>
<dbReference type="InterPro" id="IPR012495">
    <property type="entry name" value="TadE-like_dom"/>
</dbReference>
<comment type="caution">
    <text evidence="3">The sequence shown here is derived from an EMBL/GenBank/DDBJ whole genome shotgun (WGS) entry which is preliminary data.</text>
</comment>
<feature type="transmembrane region" description="Helical" evidence="1">
    <location>
        <begin position="22"/>
        <end position="44"/>
    </location>
</feature>
<keyword evidence="1" id="KW-0812">Transmembrane</keyword>
<evidence type="ECO:0000256" key="1">
    <source>
        <dbReference type="SAM" id="Phobius"/>
    </source>
</evidence>
<evidence type="ECO:0000313" key="3">
    <source>
        <dbReference type="EMBL" id="RRR72172.1"/>
    </source>
</evidence>
<dbReference type="AlphaFoldDB" id="A0A426U0G5"/>
<keyword evidence="1" id="KW-0472">Membrane</keyword>
<gene>
    <name evidence="3" type="ORF">EI684_10470</name>
</gene>
<dbReference type="Pfam" id="PF07811">
    <property type="entry name" value="TadE"/>
    <property type="match status" value="1"/>
</dbReference>
<keyword evidence="1" id="KW-1133">Transmembrane helix</keyword>
<dbReference type="Proteomes" id="UP000280307">
    <property type="component" value="Unassembled WGS sequence"/>
</dbReference>